<organism evidence="2">
    <name type="scientific">Cyclophora tenuis</name>
    <name type="common">Marine diatom</name>
    <dbReference type="NCBI Taxonomy" id="216820"/>
    <lineage>
        <taxon>Eukaryota</taxon>
        <taxon>Sar</taxon>
        <taxon>Stramenopiles</taxon>
        <taxon>Ochrophyta</taxon>
        <taxon>Bacillariophyta</taxon>
        <taxon>Fragilariophyceae</taxon>
        <taxon>Fragilariophycidae</taxon>
        <taxon>Cyclophorales</taxon>
        <taxon>Cyclophoraceae</taxon>
        <taxon>Cyclophora</taxon>
    </lineage>
</organism>
<sequence length="147" mass="16584">MRWSSPSLLALLLSILLVQPFVVEGKGWIPTTKPTTCRQQQQIQPEHSFATNVVTKTPRGGWSIVPAGWNPFGYKITPLGEKFLSFEGSLDHDVGRLLSSLKTRKRFSTLKAQWLEVLRNTKAGQSMRIYRILNDLVDFCLKAGLID</sequence>
<feature type="signal peptide" evidence="1">
    <location>
        <begin position="1"/>
        <end position="25"/>
    </location>
</feature>
<evidence type="ECO:0000313" key="2">
    <source>
        <dbReference type="EMBL" id="CAD8941618.1"/>
    </source>
</evidence>
<reference evidence="2" key="1">
    <citation type="submission" date="2021-01" db="EMBL/GenBank/DDBJ databases">
        <authorList>
            <person name="Corre E."/>
            <person name="Pelletier E."/>
            <person name="Niang G."/>
            <person name="Scheremetjew M."/>
            <person name="Finn R."/>
            <person name="Kale V."/>
            <person name="Holt S."/>
            <person name="Cochrane G."/>
            <person name="Meng A."/>
            <person name="Brown T."/>
            <person name="Cohen L."/>
        </authorList>
    </citation>
    <scope>NUCLEOTIDE SEQUENCE</scope>
    <source>
        <strain evidence="2">ECT3854</strain>
    </source>
</reference>
<dbReference type="AlphaFoldDB" id="A0A7S1D8N8"/>
<keyword evidence="1" id="KW-0732">Signal</keyword>
<accession>A0A7S1D8N8</accession>
<name>A0A7S1D8N8_CYCTE</name>
<protein>
    <submittedName>
        <fullName evidence="2">Uncharacterized protein</fullName>
    </submittedName>
</protein>
<evidence type="ECO:0000256" key="1">
    <source>
        <dbReference type="SAM" id="SignalP"/>
    </source>
</evidence>
<feature type="chain" id="PRO_5031119941" evidence="1">
    <location>
        <begin position="26"/>
        <end position="147"/>
    </location>
</feature>
<proteinExistence type="predicted"/>
<dbReference type="EMBL" id="HBFW01019739">
    <property type="protein sequence ID" value="CAD8941618.1"/>
    <property type="molecule type" value="Transcribed_RNA"/>
</dbReference>
<gene>
    <name evidence="2" type="ORF">CTEN0397_LOCUS12684</name>
</gene>